<evidence type="ECO:0000256" key="1">
    <source>
        <dbReference type="SAM" id="MobiDB-lite"/>
    </source>
</evidence>
<dbReference type="Proteomes" id="UP000187209">
    <property type="component" value="Unassembled WGS sequence"/>
</dbReference>
<keyword evidence="3" id="KW-1185">Reference proteome</keyword>
<feature type="region of interest" description="Disordered" evidence="1">
    <location>
        <begin position="33"/>
        <end position="65"/>
    </location>
</feature>
<dbReference type="EMBL" id="MPUH01000192">
    <property type="protein sequence ID" value="OMJ86864.1"/>
    <property type="molecule type" value="Genomic_DNA"/>
</dbReference>
<gene>
    <name evidence="2" type="ORF">SteCoe_11495</name>
</gene>
<dbReference type="OrthoDB" id="323007at2759"/>
<feature type="compositionally biased region" description="Low complexity" evidence="1">
    <location>
        <begin position="47"/>
        <end position="57"/>
    </location>
</feature>
<reference evidence="2 3" key="1">
    <citation type="submission" date="2016-11" db="EMBL/GenBank/DDBJ databases">
        <title>The macronuclear genome of Stentor coeruleus: a giant cell with tiny introns.</title>
        <authorList>
            <person name="Slabodnick M."/>
            <person name="Ruby J.G."/>
            <person name="Reiff S.B."/>
            <person name="Swart E.C."/>
            <person name="Gosai S."/>
            <person name="Prabakaran S."/>
            <person name="Witkowska E."/>
            <person name="Larue G.E."/>
            <person name="Fisher S."/>
            <person name="Freeman R.M."/>
            <person name="Gunawardena J."/>
            <person name="Chu W."/>
            <person name="Stover N.A."/>
            <person name="Gregory B.D."/>
            <person name="Nowacki M."/>
            <person name="Derisi J."/>
            <person name="Roy S.W."/>
            <person name="Marshall W.F."/>
            <person name="Sood P."/>
        </authorList>
    </citation>
    <scope>NUCLEOTIDE SEQUENCE [LARGE SCALE GENOMIC DNA]</scope>
    <source>
        <strain evidence="2">WM001</strain>
    </source>
</reference>
<proteinExistence type="predicted"/>
<evidence type="ECO:0000313" key="2">
    <source>
        <dbReference type="EMBL" id="OMJ86864.1"/>
    </source>
</evidence>
<dbReference type="AlphaFoldDB" id="A0A1R2CCW3"/>
<name>A0A1R2CCW3_9CILI</name>
<sequence length="319" mass="36630">MDAKANKFKKLFSKSREKILKVIMQKYKQVLKRKPLTNPEETKDSGSDYSSSNSSDSPAINHKDYTGQKIKIDDAAIEKQHRQDQAFKIMGSNYPHLASSYINGEITLAQLKQSYYYQAKNIEYTCYDNMKEILKNKNQDKSNKIIRECYRAKPNDQGPTRRRPQSASWNYNTKLNRDYKSTNATSSIFNDTEKSIKDLSTTKVWNFSVKADPSLITDEYRKVHVTNDRKERPSSSIHHGGRLSAKAMHDILVESIFPEKKTPVPCKRISSTSRQAMKKAAERVKSYRSSSHSMSISLIGKPKKPKRSIAEVRDIIFLS</sequence>
<organism evidence="2 3">
    <name type="scientific">Stentor coeruleus</name>
    <dbReference type="NCBI Taxonomy" id="5963"/>
    <lineage>
        <taxon>Eukaryota</taxon>
        <taxon>Sar</taxon>
        <taxon>Alveolata</taxon>
        <taxon>Ciliophora</taxon>
        <taxon>Postciliodesmatophora</taxon>
        <taxon>Heterotrichea</taxon>
        <taxon>Heterotrichida</taxon>
        <taxon>Stentoridae</taxon>
        <taxon>Stentor</taxon>
    </lineage>
</organism>
<evidence type="ECO:0000313" key="3">
    <source>
        <dbReference type="Proteomes" id="UP000187209"/>
    </source>
</evidence>
<feature type="region of interest" description="Disordered" evidence="1">
    <location>
        <begin position="153"/>
        <end position="174"/>
    </location>
</feature>
<comment type="caution">
    <text evidence="2">The sequence shown here is derived from an EMBL/GenBank/DDBJ whole genome shotgun (WGS) entry which is preliminary data.</text>
</comment>
<accession>A0A1R2CCW3</accession>
<feature type="compositionally biased region" description="Polar residues" evidence="1">
    <location>
        <begin position="165"/>
        <end position="174"/>
    </location>
</feature>
<protein>
    <submittedName>
        <fullName evidence="2">Uncharacterized protein</fullName>
    </submittedName>
</protein>